<gene>
    <name evidence="2" type="ORF">SNOG_02174</name>
</gene>
<protein>
    <submittedName>
        <fullName evidence="2">Uncharacterized protein</fullName>
    </submittedName>
</protein>
<evidence type="ECO:0000313" key="3">
    <source>
        <dbReference type="Proteomes" id="UP000001055"/>
    </source>
</evidence>
<dbReference type="AlphaFoldDB" id="Q0V1E0"/>
<evidence type="ECO:0000256" key="1">
    <source>
        <dbReference type="SAM" id="MobiDB-lite"/>
    </source>
</evidence>
<dbReference type="VEuPathDB" id="FungiDB:JI435_021740"/>
<feature type="region of interest" description="Disordered" evidence="1">
    <location>
        <begin position="17"/>
        <end position="44"/>
    </location>
</feature>
<sequence>MLTTNNMNPSQLRTAFKTRKTSQRVTFAEDTKTTAGRPSHEYYRSGPNYEPGVFAVSEGYKIRDTSFMRNNHFNIEQLTVYIGSAEEVNSTARDYEAPQRNEGVVQHHPRRGEIMDFLEHAYATDEEGFDSKLDGADWLLLVDKDSSLTGGEFFKSWDAEDLDSFIDADVPDPGVTAAGLEYVQFQQWQRARAPTANPRHLRYALEYYEFVHRNGQFQIQKMGHVANKCGHTLHPSDTRNKGYCPICEVSMCLSFLDAIRHSFSIAGGPRISIGPTKRAYRDIREGWHMARLELETIVSSLDVGIKHEAHWESQWPLDTASAKSANTSLKASQLALMETKYPAATLPGPSQHKGVKRKHSTSKLRRTVSFAPEITCRADPNVIDEPHAVRISQEPINFESVDRDFNRRSDDYEPGAHAAPSGQVWAETSFTTYDTQYQDLTNMKVFMTDSLSEFSKMGNDPTDYIDLQHYILGCYHGADTIVDYVNDWSLKAANLSHDSEAELVYLVEESDALVVLIQSGQVLDIRFVSFPDVDDEDPNESEVVDYGQWTSLRECTGIWKPRSFKAAVDETDTDSCCHLFKRLKMSYVVTSASMCLRLFCLFAAPSHNPAPLVYINSLFTMYLISLFRQYLSGSAANGVLITAANIAQAKGTFPFPRFTADIIFSETETKLYQSYLVQLDIRSSEAPTPYAPTPYGYNDFLLWQSPTPPGAHRPCQHPRHPSNKLKLFHKHCPECVWKIYASYLDLIADRWKEQGGPARPTPTKRNGSKLDQYQTLKKAWCYARLAMANLESMFELMLVQERLWCERHSRRSSAGTESVIKALETAQNSAYGPPETSPSHSPHEHPLNVASPGKKAKTRKTVAFAADTKKTAGGRQREKYQRHHKLYRPGRHACPSALGWLNTSSKNEWRSSIAQCKLFIVEKSKDMEADKPESRIRQGLVSHYPHRMEVMEFLQNRLENDEFVSREQYLRMLNRCDGVVVLKPQAVKELGAEGVVIEDARLLFLVTDGHAVKSSACSDQVQMADVVTQEQQYPAAEAEPPEVGKGIIDWVSVSESLESEEQEAVDRTLPEVAP</sequence>
<dbReference type="KEGG" id="pno:SNOG_02174"/>
<feature type="region of interest" description="Disordered" evidence="1">
    <location>
        <begin position="828"/>
        <end position="860"/>
    </location>
</feature>
<dbReference type="EMBL" id="CH445327">
    <property type="protein sequence ID" value="EAT90386.2"/>
    <property type="molecule type" value="Genomic_DNA"/>
</dbReference>
<feature type="compositionally biased region" description="Basic and acidic residues" evidence="1">
    <location>
        <begin position="27"/>
        <end position="43"/>
    </location>
</feature>
<dbReference type="GeneID" id="5969640"/>
<dbReference type="RefSeq" id="XP_001792790.1">
    <property type="nucleotide sequence ID" value="XM_001792738.1"/>
</dbReference>
<dbReference type="VEuPathDB" id="FungiDB:JI435_427590"/>
<reference evidence="3" key="1">
    <citation type="journal article" date="2007" name="Plant Cell">
        <title>Dothideomycete-plant interactions illuminated by genome sequencing and EST analysis of the wheat pathogen Stagonospora nodorum.</title>
        <authorList>
            <person name="Hane J.K."/>
            <person name="Lowe R.G."/>
            <person name="Solomon P.S."/>
            <person name="Tan K.C."/>
            <person name="Schoch C.L."/>
            <person name="Spatafora J.W."/>
            <person name="Crous P.W."/>
            <person name="Kodira C."/>
            <person name="Birren B.W."/>
            <person name="Galagan J.E."/>
            <person name="Torriani S.F."/>
            <person name="McDonald B.A."/>
            <person name="Oliver R.P."/>
        </authorList>
    </citation>
    <scope>NUCLEOTIDE SEQUENCE [LARGE SCALE GENOMIC DNA]</scope>
    <source>
        <strain evidence="3">SN15 / ATCC MYA-4574 / FGSC 10173</strain>
    </source>
</reference>
<organism evidence="2 3">
    <name type="scientific">Phaeosphaeria nodorum (strain SN15 / ATCC MYA-4574 / FGSC 10173)</name>
    <name type="common">Glume blotch fungus</name>
    <name type="synonym">Parastagonospora nodorum</name>
    <dbReference type="NCBI Taxonomy" id="321614"/>
    <lineage>
        <taxon>Eukaryota</taxon>
        <taxon>Fungi</taxon>
        <taxon>Dikarya</taxon>
        <taxon>Ascomycota</taxon>
        <taxon>Pezizomycotina</taxon>
        <taxon>Dothideomycetes</taxon>
        <taxon>Pleosporomycetidae</taxon>
        <taxon>Pleosporales</taxon>
        <taxon>Pleosporineae</taxon>
        <taxon>Phaeosphaeriaceae</taxon>
        <taxon>Parastagonospora</taxon>
    </lineage>
</organism>
<accession>Q0V1E0</accession>
<dbReference type="HOGENOM" id="CLU_287152_0_0_1"/>
<dbReference type="eggNOG" id="ENOG502T2YQ">
    <property type="taxonomic scope" value="Eukaryota"/>
</dbReference>
<proteinExistence type="predicted"/>
<name>Q0V1E0_PHANO</name>
<dbReference type="Proteomes" id="UP000001055">
    <property type="component" value="Unassembled WGS sequence"/>
</dbReference>
<dbReference type="InParanoid" id="Q0V1E0"/>
<evidence type="ECO:0000313" key="2">
    <source>
        <dbReference type="EMBL" id="EAT90386.2"/>
    </source>
</evidence>